<dbReference type="GO" id="GO:0043639">
    <property type="term" value="P:benzoate catabolic process"/>
    <property type="evidence" value="ECO:0007669"/>
    <property type="project" value="InterPro"/>
</dbReference>
<feature type="domain" description="FAD-binding" evidence="3">
    <location>
        <begin position="2"/>
        <end position="343"/>
    </location>
</feature>
<evidence type="ECO:0000259" key="3">
    <source>
        <dbReference type="Pfam" id="PF01494"/>
    </source>
</evidence>
<dbReference type="InterPro" id="IPR050641">
    <property type="entry name" value="RIFMO-like"/>
</dbReference>
<evidence type="ECO:0000256" key="1">
    <source>
        <dbReference type="ARBA" id="ARBA00022630"/>
    </source>
</evidence>
<keyword evidence="4" id="KW-0560">Oxidoreductase</keyword>
<organism evidence="4 5">
    <name type="scientific">Rhizobium tropici</name>
    <dbReference type="NCBI Taxonomy" id="398"/>
    <lineage>
        <taxon>Bacteria</taxon>
        <taxon>Pseudomonadati</taxon>
        <taxon>Pseudomonadota</taxon>
        <taxon>Alphaproteobacteria</taxon>
        <taxon>Hyphomicrobiales</taxon>
        <taxon>Rhizobiaceae</taxon>
        <taxon>Rhizobium/Agrobacterium group</taxon>
        <taxon>Rhizobium</taxon>
    </lineage>
</organism>
<dbReference type="Gene3D" id="3.30.9.10">
    <property type="entry name" value="D-Amino Acid Oxidase, subunit A, domain 2"/>
    <property type="match status" value="1"/>
</dbReference>
<dbReference type="SUPFAM" id="SSF51905">
    <property type="entry name" value="FAD/NAD(P)-binding domain"/>
    <property type="match status" value="1"/>
</dbReference>
<dbReference type="PANTHER" id="PTHR43004:SF3">
    <property type="entry name" value="P-HYDROXYBENZOATE HYDROXYLASE"/>
    <property type="match status" value="1"/>
</dbReference>
<dbReference type="EMBL" id="QMKK01000035">
    <property type="protein sequence ID" value="RAX41000.1"/>
    <property type="molecule type" value="Genomic_DNA"/>
</dbReference>
<dbReference type="PRINTS" id="PR00420">
    <property type="entry name" value="RNGMNOXGNASE"/>
</dbReference>
<evidence type="ECO:0000313" key="5">
    <source>
        <dbReference type="Proteomes" id="UP000251205"/>
    </source>
</evidence>
<dbReference type="InterPro" id="IPR012733">
    <property type="entry name" value="HB_mOase"/>
</dbReference>
<dbReference type="GO" id="GO:0071949">
    <property type="term" value="F:FAD binding"/>
    <property type="evidence" value="ECO:0007669"/>
    <property type="project" value="InterPro"/>
</dbReference>
<accession>A0A329YKD6</accession>
<name>A0A329YKD6_RHITR</name>
<sequence>MRTQVAIIGSGPSGLLLGQLLTEAGIDNVILDRVGKDYILGRVRAGVLEEGTVRLLDEAKASARLHAEGLPHDGFSLAFDGRDHRIDLHGLTGGKRVVIYGQTEMTRDLMARREESGAPIIYSAANVQPHDFDGDTPYLTFEKDGISHRIDCDFIAGCDGFHGVSRKSVPEKAIRSFEKVYPFGWLGVLAEVAPVNHELIYANHPRGFALCSMRSMTRSRYYIQCPLDEKVEDWSDNRFWEELRRRLPAHHAEALVTAPSFEKSIAPLRSFVAEPMRFGRLFLVGDAAHIVPPTGAKGLNLAASDVHYLFSGLSEHYQDRSNAGLEAYSARALARVWKAVRFSWWMTTMMHRFPDTNDFDQKIQEAELDYLTHSRAASTALAENYVGLPF</sequence>
<reference evidence="4 5" key="1">
    <citation type="submission" date="2018-06" db="EMBL/GenBank/DDBJ databases">
        <title>Whole Genome Sequence of an efficient microsymbiont, Rhizobium tropici.</title>
        <authorList>
            <person name="Srinivasan R."/>
            <person name="Singh H.V."/>
            <person name="Srivastava R."/>
            <person name="Kumari B."/>
            <person name="Radhakrishna A."/>
        </authorList>
    </citation>
    <scope>NUCLEOTIDE SEQUENCE [LARGE SCALE GENOMIC DNA]</scope>
    <source>
        <strain evidence="4 5">IGFRI Rhizo-19</strain>
    </source>
</reference>
<keyword evidence="4" id="KW-0503">Monooxygenase</keyword>
<dbReference type="PANTHER" id="PTHR43004">
    <property type="entry name" value="TRK SYSTEM POTASSIUM UPTAKE PROTEIN"/>
    <property type="match status" value="1"/>
</dbReference>
<proteinExistence type="predicted"/>
<comment type="caution">
    <text evidence="4">The sequence shown here is derived from an EMBL/GenBank/DDBJ whole genome shotgun (WGS) entry which is preliminary data.</text>
</comment>
<evidence type="ECO:0000313" key="4">
    <source>
        <dbReference type="EMBL" id="RAX41000.1"/>
    </source>
</evidence>
<dbReference type="EC" id="1.14.13.2" evidence="4"/>
<dbReference type="SUPFAM" id="SSF54373">
    <property type="entry name" value="FAD-linked reductases, C-terminal domain"/>
    <property type="match status" value="1"/>
</dbReference>
<dbReference type="Gene3D" id="3.50.50.60">
    <property type="entry name" value="FAD/NAD(P)-binding domain"/>
    <property type="match status" value="1"/>
</dbReference>
<protein>
    <submittedName>
        <fullName evidence="4">4-hydroxybenzoate 3-monooxygenase</fullName>
        <ecNumber evidence="4">1.14.13.2</ecNumber>
    </submittedName>
</protein>
<dbReference type="AlphaFoldDB" id="A0A329YKD6"/>
<dbReference type="Proteomes" id="UP000251205">
    <property type="component" value="Unassembled WGS sequence"/>
</dbReference>
<dbReference type="GO" id="GO:0018659">
    <property type="term" value="F:4-hydroxybenzoate 3-monooxygenase activity"/>
    <property type="evidence" value="ECO:0007669"/>
    <property type="project" value="UniProtKB-EC"/>
</dbReference>
<dbReference type="RefSeq" id="WP_112342449.1">
    <property type="nucleotide sequence ID" value="NZ_QMKK01000035.1"/>
</dbReference>
<dbReference type="InterPro" id="IPR002938">
    <property type="entry name" value="FAD-bd"/>
</dbReference>
<dbReference type="NCBIfam" id="NF006091">
    <property type="entry name" value="PRK08243.1"/>
    <property type="match status" value="1"/>
</dbReference>
<dbReference type="NCBIfam" id="TIGR02360">
    <property type="entry name" value="pbenz_hydroxyl"/>
    <property type="match status" value="1"/>
</dbReference>
<gene>
    <name evidence="4" type="primary">pobA</name>
    <name evidence="4" type="ORF">DQ393_14465</name>
</gene>
<keyword evidence="1" id="KW-0285">Flavoprotein</keyword>
<keyword evidence="2" id="KW-0274">FAD</keyword>
<dbReference type="OrthoDB" id="9791689at2"/>
<dbReference type="Pfam" id="PF01494">
    <property type="entry name" value="FAD_binding_3"/>
    <property type="match status" value="1"/>
</dbReference>
<evidence type="ECO:0000256" key="2">
    <source>
        <dbReference type="ARBA" id="ARBA00022827"/>
    </source>
</evidence>
<dbReference type="InterPro" id="IPR036188">
    <property type="entry name" value="FAD/NAD-bd_sf"/>
</dbReference>